<dbReference type="AlphaFoldDB" id="A0A142JHT1"/>
<reference evidence="1 2" key="1">
    <citation type="submission" date="2016-03" db="EMBL/GenBank/DDBJ databases">
        <title>Complete genome sequence of a novel chlorpyrifos degrading bacterium, Cupriavidus nantongensis sp. X1.</title>
        <authorList>
            <person name="Fang L."/>
        </authorList>
    </citation>
    <scope>NUCLEOTIDE SEQUENCE [LARGE SCALE GENOMIC DNA]</scope>
    <source>
        <strain evidence="1 2">X1</strain>
    </source>
</reference>
<sequence length="70" mass="7599">MDPADVIAAFQQLALDEELELDVDDAVAGLAQILADERMPEEVRVALEMVGATLYRVGLERRMGPVGEEG</sequence>
<dbReference type="RefSeq" id="WP_062798293.1">
    <property type="nucleotide sequence ID" value="NZ_CP014844.1"/>
</dbReference>
<organism evidence="1 2">
    <name type="scientific">Cupriavidus nantongensis</name>
    <dbReference type="NCBI Taxonomy" id="1796606"/>
    <lineage>
        <taxon>Bacteria</taxon>
        <taxon>Pseudomonadati</taxon>
        <taxon>Pseudomonadota</taxon>
        <taxon>Betaproteobacteria</taxon>
        <taxon>Burkholderiales</taxon>
        <taxon>Burkholderiaceae</taxon>
        <taxon>Cupriavidus</taxon>
    </lineage>
</organism>
<evidence type="ECO:0000313" key="2">
    <source>
        <dbReference type="Proteomes" id="UP000075238"/>
    </source>
</evidence>
<dbReference type="OrthoDB" id="9104071at2"/>
<evidence type="ECO:0000313" key="1">
    <source>
        <dbReference type="EMBL" id="AMR77643.1"/>
    </source>
</evidence>
<keyword evidence="2" id="KW-1185">Reference proteome</keyword>
<name>A0A142JHT1_9BURK</name>
<dbReference type="EMBL" id="CP014844">
    <property type="protein sequence ID" value="AMR77643.1"/>
    <property type="molecule type" value="Genomic_DNA"/>
</dbReference>
<gene>
    <name evidence="1" type="ORF">A2G96_07785</name>
</gene>
<dbReference type="KEGG" id="cnan:A2G96_07785"/>
<protein>
    <submittedName>
        <fullName evidence="1">Uncharacterized protein</fullName>
    </submittedName>
</protein>
<proteinExistence type="predicted"/>
<accession>A0A142JHT1</accession>
<dbReference type="Proteomes" id="UP000075238">
    <property type="component" value="Chromosome 1"/>
</dbReference>